<feature type="transmembrane region" description="Helical" evidence="1">
    <location>
        <begin position="36"/>
        <end position="60"/>
    </location>
</feature>
<accession>S4PDY0</accession>
<reference evidence="2" key="1">
    <citation type="journal article" date="2013" name="BMC Genomics">
        <title>Unscrambling butterfly oogenesis.</title>
        <authorList>
            <person name="Carter J.M."/>
            <person name="Baker S.C."/>
            <person name="Pink R."/>
            <person name="Carter D.R."/>
            <person name="Collins A."/>
            <person name="Tomlin J."/>
            <person name="Gibbs M."/>
            <person name="Breuker C.J."/>
        </authorList>
    </citation>
    <scope>NUCLEOTIDE SEQUENCE</scope>
    <source>
        <tissue evidence="2">Ovary</tissue>
    </source>
</reference>
<keyword evidence="1" id="KW-0472">Membrane</keyword>
<dbReference type="AlphaFoldDB" id="S4PDY0"/>
<protein>
    <submittedName>
        <fullName evidence="2">Uncharacterized protein</fullName>
    </submittedName>
</protein>
<name>S4PDY0_9NEOP</name>
<reference evidence="2" key="2">
    <citation type="submission" date="2013-05" db="EMBL/GenBank/DDBJ databases">
        <authorList>
            <person name="Carter J.-M."/>
            <person name="Baker S.C."/>
            <person name="Pink R."/>
            <person name="Carter D.R.F."/>
            <person name="Collins A."/>
            <person name="Tomlin J."/>
            <person name="Gibbs M."/>
            <person name="Breuker C.J."/>
        </authorList>
    </citation>
    <scope>NUCLEOTIDE SEQUENCE</scope>
    <source>
        <tissue evidence="2">Ovary</tissue>
    </source>
</reference>
<dbReference type="EMBL" id="GAIX01007310">
    <property type="protein sequence ID" value="JAA85250.1"/>
    <property type="molecule type" value="Transcribed_RNA"/>
</dbReference>
<evidence type="ECO:0000313" key="2">
    <source>
        <dbReference type="EMBL" id="JAA85250.1"/>
    </source>
</evidence>
<organism evidence="2">
    <name type="scientific">Pararge aegeria</name>
    <name type="common">speckled wood butterfly</name>
    <dbReference type="NCBI Taxonomy" id="116150"/>
    <lineage>
        <taxon>Eukaryota</taxon>
        <taxon>Metazoa</taxon>
        <taxon>Ecdysozoa</taxon>
        <taxon>Arthropoda</taxon>
        <taxon>Hexapoda</taxon>
        <taxon>Insecta</taxon>
        <taxon>Pterygota</taxon>
        <taxon>Neoptera</taxon>
        <taxon>Endopterygota</taxon>
        <taxon>Lepidoptera</taxon>
        <taxon>Glossata</taxon>
        <taxon>Ditrysia</taxon>
        <taxon>Papilionoidea</taxon>
        <taxon>Nymphalidae</taxon>
        <taxon>Satyrinae</taxon>
        <taxon>Satyrini</taxon>
        <taxon>Parargina</taxon>
        <taxon>Pararge</taxon>
    </lineage>
</organism>
<keyword evidence="1" id="KW-0812">Transmembrane</keyword>
<keyword evidence="1" id="KW-1133">Transmembrane helix</keyword>
<sequence>MSTGAEGKATEVVLIFKLHQIYTNEVKPYHYFYSHLFVLCLIIIFYTYYTILFGQCFFVLNRHFLRTTSSMPQ</sequence>
<proteinExistence type="predicted"/>
<evidence type="ECO:0000256" key="1">
    <source>
        <dbReference type="SAM" id="Phobius"/>
    </source>
</evidence>